<dbReference type="SUPFAM" id="SSF54637">
    <property type="entry name" value="Thioesterase/thiol ester dehydrase-isomerase"/>
    <property type="match status" value="1"/>
</dbReference>
<dbReference type="AlphaFoldDB" id="A0A1R2CZW4"/>
<evidence type="ECO:0000313" key="1">
    <source>
        <dbReference type="EMBL" id="OMJ94544.1"/>
    </source>
</evidence>
<dbReference type="EMBL" id="MPUH01000024">
    <property type="protein sequence ID" value="OMJ94544.1"/>
    <property type="molecule type" value="Genomic_DNA"/>
</dbReference>
<evidence type="ECO:0000313" key="2">
    <source>
        <dbReference type="Proteomes" id="UP000187209"/>
    </source>
</evidence>
<dbReference type="InterPro" id="IPR029069">
    <property type="entry name" value="HotDog_dom_sf"/>
</dbReference>
<dbReference type="Proteomes" id="UP000187209">
    <property type="component" value="Unassembled WGS sequence"/>
</dbReference>
<protein>
    <recommendedName>
        <fullName evidence="3">Thioesterase domain-containing protein</fullName>
    </recommendedName>
</protein>
<accession>A0A1R2CZW4</accession>
<name>A0A1R2CZW4_9CILI</name>
<gene>
    <name evidence="1" type="ORF">SteCoe_2179</name>
</gene>
<organism evidence="1 2">
    <name type="scientific">Stentor coeruleus</name>
    <dbReference type="NCBI Taxonomy" id="5963"/>
    <lineage>
        <taxon>Eukaryota</taxon>
        <taxon>Sar</taxon>
        <taxon>Alveolata</taxon>
        <taxon>Ciliophora</taxon>
        <taxon>Postciliodesmatophora</taxon>
        <taxon>Heterotrichea</taxon>
        <taxon>Heterotrichida</taxon>
        <taxon>Stentoridae</taxon>
        <taxon>Stentor</taxon>
    </lineage>
</organism>
<keyword evidence="2" id="KW-1185">Reference proteome</keyword>
<comment type="caution">
    <text evidence="1">The sequence shown here is derived from an EMBL/GenBank/DDBJ whole genome shotgun (WGS) entry which is preliminary data.</text>
</comment>
<evidence type="ECO:0008006" key="3">
    <source>
        <dbReference type="Google" id="ProtNLM"/>
    </source>
</evidence>
<reference evidence="1 2" key="1">
    <citation type="submission" date="2016-11" db="EMBL/GenBank/DDBJ databases">
        <title>The macronuclear genome of Stentor coeruleus: a giant cell with tiny introns.</title>
        <authorList>
            <person name="Slabodnick M."/>
            <person name="Ruby J.G."/>
            <person name="Reiff S.B."/>
            <person name="Swart E.C."/>
            <person name="Gosai S."/>
            <person name="Prabakaran S."/>
            <person name="Witkowska E."/>
            <person name="Larue G.E."/>
            <person name="Fisher S."/>
            <person name="Freeman R.M."/>
            <person name="Gunawardena J."/>
            <person name="Chu W."/>
            <person name="Stover N.A."/>
            <person name="Gregory B.D."/>
            <person name="Nowacki M."/>
            <person name="Derisi J."/>
            <person name="Roy S.W."/>
            <person name="Marshall W.F."/>
            <person name="Sood P."/>
        </authorList>
    </citation>
    <scope>NUCLEOTIDE SEQUENCE [LARGE SCALE GENOMIC DNA]</scope>
    <source>
        <strain evidence="1">WM001</strain>
    </source>
</reference>
<dbReference type="Gene3D" id="3.10.129.10">
    <property type="entry name" value="Hotdog Thioesterase"/>
    <property type="match status" value="1"/>
</dbReference>
<proteinExistence type="predicted"/>
<sequence>MILPKVIKFLDHFKLNDNAKFGSSLFKTSTVQSEIPGYPYPQIIFNTYIHSSFSNNYGFLHRGALCTIVDVLPALHIWSLDLSGKLTMTVSLSTSICKEIIIEKDLKILSSIQNIGKSLVYASTMLEQDGVYAGSTQQIYALVENRIEEFYKF</sequence>